<evidence type="ECO:0000313" key="4">
    <source>
        <dbReference type="Proteomes" id="UP001168423"/>
    </source>
</evidence>
<dbReference type="Pfam" id="PF24266">
    <property type="entry name" value="HTH_HVO_0163_N"/>
    <property type="match status" value="1"/>
</dbReference>
<keyword evidence="1" id="KW-0472">Membrane</keyword>
<dbReference type="CDD" id="cd00090">
    <property type="entry name" value="HTH_ARSR"/>
    <property type="match status" value="1"/>
</dbReference>
<accession>A0ABT8LYH9</accession>
<feature type="transmembrane region" description="Helical" evidence="1">
    <location>
        <begin position="80"/>
        <end position="100"/>
    </location>
</feature>
<proteinExistence type="predicted"/>
<evidence type="ECO:0000313" key="3">
    <source>
        <dbReference type="EMBL" id="MDN7011844.1"/>
    </source>
</evidence>
<evidence type="ECO:0000256" key="1">
    <source>
        <dbReference type="SAM" id="Phobius"/>
    </source>
</evidence>
<keyword evidence="1" id="KW-0812">Transmembrane</keyword>
<keyword evidence="4" id="KW-1185">Reference proteome</keyword>
<name>A0ABT8LYH9_9EURY</name>
<reference evidence="3" key="1">
    <citation type="submission" date="2019-05" db="EMBL/GenBank/DDBJ databases">
        <title>Isolation and characterization of methanogens from the cold seep sediment at Four-Way Closure Ridge.</title>
        <authorList>
            <person name="You Y.-T."/>
            <person name="Chen S.-C."/>
            <person name="Zhang W.-L."/>
            <person name="Lai M.-C."/>
        </authorList>
    </citation>
    <scope>NUCLEOTIDE SEQUENCE</scope>
    <source>
        <strain evidence="3">FWC-SCC3</strain>
    </source>
</reference>
<dbReference type="Gene3D" id="1.10.10.10">
    <property type="entry name" value="Winged helix-like DNA-binding domain superfamily/Winged helix DNA-binding domain"/>
    <property type="match status" value="2"/>
</dbReference>
<dbReference type="InterPro" id="IPR036388">
    <property type="entry name" value="WH-like_DNA-bd_sf"/>
</dbReference>
<dbReference type="InterPro" id="IPR011991">
    <property type="entry name" value="ArsR-like_HTH"/>
</dbReference>
<feature type="transmembrane region" description="Helical" evidence="1">
    <location>
        <begin position="130"/>
        <end position="154"/>
    </location>
</feature>
<dbReference type="Proteomes" id="UP001168423">
    <property type="component" value="Unassembled WGS sequence"/>
</dbReference>
<feature type="domain" description="HVO-0163 N-terminal HTH" evidence="2">
    <location>
        <begin position="168"/>
        <end position="227"/>
    </location>
</feature>
<organism evidence="3 4">
    <name type="scientific">Methanoculleus methanifontis</name>
    <dbReference type="NCBI Taxonomy" id="2584086"/>
    <lineage>
        <taxon>Archaea</taxon>
        <taxon>Methanobacteriati</taxon>
        <taxon>Methanobacteriota</taxon>
        <taxon>Stenosarchaea group</taxon>
        <taxon>Methanomicrobia</taxon>
        <taxon>Methanomicrobiales</taxon>
        <taxon>Methanomicrobiaceae</taxon>
        <taxon>Methanoculleus</taxon>
    </lineage>
</organism>
<dbReference type="Pfam" id="PF13412">
    <property type="entry name" value="HTH_24"/>
    <property type="match status" value="1"/>
</dbReference>
<dbReference type="InterPro" id="IPR056504">
    <property type="entry name" value="HTH_HVO_0163_N"/>
</dbReference>
<dbReference type="PANTHER" id="PTHR36216:SF1">
    <property type="entry name" value="HTH ARSR-TYPE DOMAIN-CONTAINING PROTEIN"/>
    <property type="match status" value="1"/>
</dbReference>
<comment type="caution">
    <text evidence="3">The sequence shown here is derived from an EMBL/GenBank/DDBJ whole genome shotgun (WGS) entry which is preliminary data.</text>
</comment>
<gene>
    <name evidence="3" type="ORF">FGW20_02050</name>
</gene>
<protein>
    <submittedName>
        <fullName evidence="3">Winged helix-turn-helix transcriptional regulator</fullName>
    </submittedName>
</protein>
<dbReference type="InterPro" id="IPR036390">
    <property type="entry name" value="WH_DNA-bd_sf"/>
</dbReference>
<keyword evidence="1" id="KW-1133">Transmembrane helix</keyword>
<evidence type="ECO:0000259" key="2">
    <source>
        <dbReference type="Pfam" id="PF24266"/>
    </source>
</evidence>
<sequence>MEAPTPTITTSISMVTRMHRSARGSLRQRLECGSFRSMGKSCKIRRLILSRPRQNKSHLFYIPSHLIFPMPNRTPAARSTLLFITLMLLIPTGSAASTIMSEGEFPELVPGDPAAIYIWNVPLKLVLLDFVFMIAPLLFLPVQFLISVAVWLVLGQRRISRKNVLEHDTRRAAYLCIRENPGINHSTLSCTLGVNVGTLRYHLATLCETGQIVSEHDHGFLRYYANGRPASEGEGYPINGTRKQILDLLARNPGIARKEVASALGISGASVTWHTGLLIRDGAIRSERDGRMVRYFPRRDIVFRADRSADATG</sequence>
<dbReference type="EMBL" id="VCYI01000002">
    <property type="protein sequence ID" value="MDN7011844.1"/>
    <property type="molecule type" value="Genomic_DNA"/>
</dbReference>
<dbReference type="PANTHER" id="PTHR36216">
    <property type="entry name" value="TRANSCRIPTIONAL REGULATOR, TRMB"/>
    <property type="match status" value="1"/>
</dbReference>
<dbReference type="SUPFAM" id="SSF46785">
    <property type="entry name" value="Winged helix' DNA-binding domain"/>
    <property type="match status" value="2"/>
</dbReference>